<keyword evidence="2" id="KW-1185">Reference proteome</keyword>
<proteinExistence type="predicted"/>
<dbReference type="Proteomes" id="UP000018727">
    <property type="component" value="Unassembled WGS sequence"/>
</dbReference>
<accession>V8CKW5</accession>
<organism evidence="1 2">
    <name type="scientific">Prevotella nigrescens CC14M</name>
    <dbReference type="NCBI Taxonomy" id="1073366"/>
    <lineage>
        <taxon>Bacteria</taxon>
        <taxon>Pseudomonadati</taxon>
        <taxon>Bacteroidota</taxon>
        <taxon>Bacteroidia</taxon>
        <taxon>Bacteroidales</taxon>
        <taxon>Prevotellaceae</taxon>
        <taxon>Prevotella</taxon>
    </lineage>
</organism>
<gene>
    <name evidence="1" type="ORF">HMPREF1173_01979</name>
</gene>
<protein>
    <submittedName>
        <fullName evidence="1">Uncharacterized protein</fullName>
    </submittedName>
</protein>
<reference evidence="1 2" key="1">
    <citation type="submission" date="2013-10" db="EMBL/GenBank/DDBJ databases">
        <title>The Genome Sequence of Prevotella nigrescens CC14M.</title>
        <authorList>
            <consortium name="The Broad Institute Genomics Platform"/>
            <person name="Earl A."/>
            <person name="Allen-Vercoe E."/>
            <person name="Daigneault M."/>
            <person name="Young S.K."/>
            <person name="Zeng Q."/>
            <person name="Gargeya S."/>
            <person name="Fitzgerald M."/>
            <person name="Abouelleil A."/>
            <person name="Alvarado L."/>
            <person name="Chapman S.B."/>
            <person name="Gainer-Dewar J."/>
            <person name="Goldberg J."/>
            <person name="Griggs A."/>
            <person name="Gujja S."/>
            <person name="Hansen M."/>
            <person name="Howarth C."/>
            <person name="Imamovic A."/>
            <person name="Ireland A."/>
            <person name="Larimer J."/>
            <person name="McCowan C."/>
            <person name="Murphy C."/>
            <person name="Pearson M."/>
            <person name="Poon T.W."/>
            <person name="Priest M."/>
            <person name="Roberts A."/>
            <person name="Saif S."/>
            <person name="Shea T."/>
            <person name="Sykes S."/>
            <person name="Wortman J."/>
            <person name="Nusbaum C."/>
            <person name="Birren B."/>
        </authorList>
    </citation>
    <scope>NUCLEOTIDE SEQUENCE [LARGE SCALE GENOMIC DNA]</scope>
    <source>
        <strain evidence="1 2">CC14M</strain>
    </source>
</reference>
<dbReference type="PATRIC" id="fig|1073366.3.peg.2032"/>
<dbReference type="EMBL" id="AZJH01000032">
    <property type="protein sequence ID" value="ETD28023.1"/>
    <property type="molecule type" value="Genomic_DNA"/>
</dbReference>
<evidence type="ECO:0000313" key="1">
    <source>
        <dbReference type="EMBL" id="ETD28023.1"/>
    </source>
</evidence>
<comment type="caution">
    <text evidence="1">The sequence shown here is derived from an EMBL/GenBank/DDBJ whole genome shotgun (WGS) entry which is preliminary data.</text>
</comment>
<evidence type="ECO:0000313" key="2">
    <source>
        <dbReference type="Proteomes" id="UP000018727"/>
    </source>
</evidence>
<dbReference type="AlphaFoldDB" id="V8CKW5"/>
<sequence length="54" mass="6414">MPITSLLFFKETPNKFFTTIIERFLYTANKSMGVSKRYENRDIANILVVKYSYL</sequence>
<name>V8CKW5_9BACT</name>
<dbReference type="HOGENOM" id="CLU_3046606_0_0_10"/>